<dbReference type="GO" id="GO:0031390">
    <property type="term" value="C:Ctf18 RFC-like complex"/>
    <property type="evidence" value="ECO:0007669"/>
    <property type="project" value="InterPro"/>
</dbReference>
<dbReference type="Pfam" id="PF09724">
    <property type="entry name" value="Dcc1"/>
    <property type="match status" value="1"/>
</dbReference>
<dbReference type="Proteomes" id="UP001168990">
    <property type="component" value="Unassembled WGS sequence"/>
</dbReference>
<dbReference type="GO" id="GO:0000785">
    <property type="term" value="C:chromatin"/>
    <property type="evidence" value="ECO:0007669"/>
    <property type="project" value="TreeGrafter"/>
</dbReference>
<proteinExistence type="inferred from homology"/>
<comment type="similarity">
    <text evidence="1">Belongs to the DCC1 family.</text>
</comment>
<gene>
    <name evidence="4" type="ORF">PV328_008687</name>
</gene>
<dbReference type="GO" id="GO:0000775">
    <property type="term" value="C:chromosome, centromeric region"/>
    <property type="evidence" value="ECO:0007669"/>
    <property type="project" value="TreeGrafter"/>
</dbReference>
<name>A0AA39FJT3_9HYME</name>
<keyword evidence="3" id="KW-0235">DNA replication</keyword>
<reference evidence="4" key="2">
    <citation type="submission" date="2023-03" db="EMBL/GenBank/DDBJ databases">
        <authorList>
            <person name="Inwood S.N."/>
            <person name="Skelly J.G."/>
            <person name="Guhlin J."/>
            <person name="Harrop T.W.R."/>
            <person name="Goldson S.G."/>
            <person name="Dearden P.K."/>
        </authorList>
    </citation>
    <scope>NUCLEOTIDE SEQUENCE</scope>
    <source>
        <strain evidence="4">Irish</strain>
        <tissue evidence="4">Whole body</tissue>
    </source>
</reference>
<dbReference type="PANTHER" id="PTHR13395">
    <property type="entry name" value="SISTER CHROMATID COHESION PROTEIN DCC1-RELATED"/>
    <property type="match status" value="1"/>
</dbReference>
<evidence type="ECO:0000313" key="5">
    <source>
        <dbReference type="Proteomes" id="UP001168990"/>
    </source>
</evidence>
<sequence length="396" mass="46323">MADNSKYVRTSEEVRATLHSLKMKTSDSKQFAQILYSTTIEEHSCIKLVEMDDHLLASLEENKCLFFKGGPHDFTVLTSLDRTYELREAETSNTLLLFPTIELSQNISINRDQDAWQAKQTAGGKLLHTYYETLRCQPKLEKILSLLEPSSFKGLAYEKQIDTEYLYDWERLRRNIQSSDHELEEALTRYSVAIIDGYYRVISFEYKAQALTMMLDVMEENSWRLDQVNKEETFNALKQLIPETVFDIIFYEYAKPNDDDKSLYTYDNEKVCRFLAQVLLAASPVNEYKQFMDAWRMGVPLRMFPKPEYLNGVAITKWNSREARKEIISFPASNLPEDINNRLNELFKVKDKWTIEEITPYILNFGGYTDVNFLLTKYARSSVINGVKHYSSKYHK</sequence>
<dbReference type="GO" id="GO:0034088">
    <property type="term" value="P:maintenance of mitotic sister chromatid cohesion"/>
    <property type="evidence" value="ECO:0007669"/>
    <property type="project" value="TreeGrafter"/>
</dbReference>
<protein>
    <recommendedName>
        <fullName evidence="2">Sister chromatid cohesion protein DCC1</fullName>
    </recommendedName>
</protein>
<evidence type="ECO:0000256" key="2">
    <source>
        <dbReference type="ARBA" id="ARBA00017682"/>
    </source>
</evidence>
<dbReference type="AlphaFoldDB" id="A0AA39FJT3"/>
<evidence type="ECO:0000313" key="4">
    <source>
        <dbReference type="EMBL" id="KAK0170902.1"/>
    </source>
</evidence>
<dbReference type="InterPro" id="IPR019128">
    <property type="entry name" value="Dcc1"/>
</dbReference>
<comment type="caution">
    <text evidence="4">The sequence shown here is derived from an EMBL/GenBank/DDBJ whole genome shotgun (WGS) entry which is preliminary data.</text>
</comment>
<accession>A0AA39FJT3</accession>
<evidence type="ECO:0000256" key="3">
    <source>
        <dbReference type="ARBA" id="ARBA00022705"/>
    </source>
</evidence>
<dbReference type="GO" id="GO:0006260">
    <property type="term" value="P:DNA replication"/>
    <property type="evidence" value="ECO:0007669"/>
    <property type="project" value="UniProtKB-KW"/>
</dbReference>
<organism evidence="4 5">
    <name type="scientific">Microctonus aethiopoides</name>
    <dbReference type="NCBI Taxonomy" id="144406"/>
    <lineage>
        <taxon>Eukaryota</taxon>
        <taxon>Metazoa</taxon>
        <taxon>Ecdysozoa</taxon>
        <taxon>Arthropoda</taxon>
        <taxon>Hexapoda</taxon>
        <taxon>Insecta</taxon>
        <taxon>Pterygota</taxon>
        <taxon>Neoptera</taxon>
        <taxon>Endopterygota</taxon>
        <taxon>Hymenoptera</taxon>
        <taxon>Apocrita</taxon>
        <taxon>Ichneumonoidea</taxon>
        <taxon>Braconidae</taxon>
        <taxon>Euphorinae</taxon>
        <taxon>Microctonus</taxon>
    </lineage>
</organism>
<keyword evidence="5" id="KW-1185">Reference proteome</keyword>
<dbReference type="EMBL" id="JAQQBS010000003">
    <property type="protein sequence ID" value="KAK0170902.1"/>
    <property type="molecule type" value="Genomic_DNA"/>
</dbReference>
<evidence type="ECO:0000256" key="1">
    <source>
        <dbReference type="ARBA" id="ARBA00007017"/>
    </source>
</evidence>
<reference evidence="4" key="1">
    <citation type="journal article" date="2023" name="bioRxiv">
        <title>Scaffold-level genome assemblies of two parasitoid biocontrol wasps reveal the parthenogenesis mechanism and an associated novel virus.</title>
        <authorList>
            <person name="Inwood S."/>
            <person name="Skelly J."/>
            <person name="Guhlin J."/>
            <person name="Harrop T."/>
            <person name="Goldson S."/>
            <person name="Dearden P."/>
        </authorList>
    </citation>
    <scope>NUCLEOTIDE SEQUENCE</scope>
    <source>
        <strain evidence="4">Irish</strain>
        <tissue evidence="4">Whole body</tissue>
    </source>
</reference>
<dbReference type="PANTHER" id="PTHR13395:SF6">
    <property type="entry name" value="SISTER CHROMATID COHESION PROTEIN DCC1"/>
    <property type="match status" value="1"/>
</dbReference>